<name>A0ACC2GG73_DALPE</name>
<comment type="caution">
    <text evidence="1">The sequence shown here is derived from an EMBL/GenBank/DDBJ whole genome shotgun (WGS) entry which is preliminary data.</text>
</comment>
<sequence length="114" mass="13491">HAQTHNLQIYNQLVYRDKGSSYRFDTSEHRGCQCLYRRRRLLLLPARSLRRHLPTVAVCWGEEEDTTLDAKQRINVTYPPEFQTAQRDRDDRENESPAPSTYERSSLDQTGPRR</sequence>
<feature type="non-terminal residue" evidence="1">
    <location>
        <position position="1"/>
    </location>
</feature>
<gene>
    <name evidence="1" type="ORF">DPEC_G00162110</name>
</gene>
<keyword evidence="2" id="KW-1185">Reference proteome</keyword>
<accession>A0ACC2GG73</accession>
<evidence type="ECO:0000313" key="1">
    <source>
        <dbReference type="EMBL" id="KAJ8002743.1"/>
    </source>
</evidence>
<dbReference type="Proteomes" id="UP001157502">
    <property type="component" value="Chromosome 13"/>
</dbReference>
<proteinExistence type="predicted"/>
<reference evidence="1" key="1">
    <citation type="submission" date="2021-05" db="EMBL/GenBank/DDBJ databases">
        <authorList>
            <person name="Pan Q."/>
            <person name="Jouanno E."/>
            <person name="Zahm M."/>
            <person name="Klopp C."/>
            <person name="Cabau C."/>
            <person name="Louis A."/>
            <person name="Berthelot C."/>
            <person name="Parey E."/>
            <person name="Roest Crollius H."/>
            <person name="Montfort J."/>
            <person name="Robinson-Rechavi M."/>
            <person name="Bouchez O."/>
            <person name="Lampietro C."/>
            <person name="Lopez Roques C."/>
            <person name="Donnadieu C."/>
            <person name="Postlethwait J."/>
            <person name="Bobe J."/>
            <person name="Dillon D."/>
            <person name="Chandos A."/>
            <person name="von Hippel F."/>
            <person name="Guiguen Y."/>
        </authorList>
    </citation>
    <scope>NUCLEOTIDE SEQUENCE</scope>
    <source>
        <strain evidence="1">YG-Jan2019</strain>
    </source>
</reference>
<dbReference type="EMBL" id="CM055740">
    <property type="protein sequence ID" value="KAJ8002743.1"/>
    <property type="molecule type" value="Genomic_DNA"/>
</dbReference>
<protein>
    <submittedName>
        <fullName evidence="1">Uncharacterized protein</fullName>
    </submittedName>
</protein>
<organism evidence="1 2">
    <name type="scientific">Dallia pectoralis</name>
    <name type="common">Alaska blackfish</name>
    <dbReference type="NCBI Taxonomy" id="75939"/>
    <lineage>
        <taxon>Eukaryota</taxon>
        <taxon>Metazoa</taxon>
        <taxon>Chordata</taxon>
        <taxon>Craniata</taxon>
        <taxon>Vertebrata</taxon>
        <taxon>Euteleostomi</taxon>
        <taxon>Actinopterygii</taxon>
        <taxon>Neopterygii</taxon>
        <taxon>Teleostei</taxon>
        <taxon>Protacanthopterygii</taxon>
        <taxon>Esociformes</taxon>
        <taxon>Umbridae</taxon>
        <taxon>Dallia</taxon>
    </lineage>
</organism>
<evidence type="ECO:0000313" key="2">
    <source>
        <dbReference type="Proteomes" id="UP001157502"/>
    </source>
</evidence>